<organism evidence="8">
    <name type="scientific">Klebsiella pneumoniae subsp. ozaenae</name>
    <dbReference type="NCBI Taxonomy" id="574"/>
    <lineage>
        <taxon>Bacteria</taxon>
        <taxon>Pseudomonadati</taxon>
        <taxon>Pseudomonadota</taxon>
        <taxon>Gammaproteobacteria</taxon>
        <taxon>Enterobacterales</taxon>
        <taxon>Enterobacteriaceae</taxon>
        <taxon>Klebsiella/Raoultella group</taxon>
        <taxon>Klebsiella</taxon>
        <taxon>Klebsiella pneumoniae complex</taxon>
    </lineage>
</organism>
<feature type="transmembrane region" description="Helical" evidence="7">
    <location>
        <begin position="268"/>
        <end position="292"/>
    </location>
</feature>
<name>A2V7Q4_KLEPO</name>
<dbReference type="PANTHER" id="PTHR30250:SF11">
    <property type="entry name" value="O-ANTIGEN TRANSPORTER-RELATED"/>
    <property type="match status" value="1"/>
</dbReference>
<evidence type="ECO:0000256" key="5">
    <source>
        <dbReference type="ARBA" id="ARBA00023136"/>
    </source>
</evidence>
<proteinExistence type="predicted"/>
<keyword evidence="5 7" id="KW-0472">Membrane</keyword>
<feature type="transmembrane region" description="Helical" evidence="7">
    <location>
        <begin position="85"/>
        <end position="105"/>
    </location>
</feature>
<gene>
    <name evidence="8" type="primary">wzx</name>
</gene>
<protein>
    <recommendedName>
        <fullName evidence="6">Putative O-antigen transporter</fullName>
    </recommendedName>
</protein>
<feature type="transmembrane region" description="Helical" evidence="7">
    <location>
        <begin position="229"/>
        <end position="248"/>
    </location>
</feature>
<dbReference type="InterPro" id="IPR002797">
    <property type="entry name" value="Polysacc_synth"/>
</dbReference>
<feature type="transmembrane region" description="Helical" evidence="7">
    <location>
        <begin position="365"/>
        <end position="389"/>
    </location>
</feature>
<evidence type="ECO:0000256" key="1">
    <source>
        <dbReference type="ARBA" id="ARBA00004651"/>
    </source>
</evidence>
<dbReference type="InterPro" id="IPR050833">
    <property type="entry name" value="Poly_Biosynth_Transport"/>
</dbReference>
<evidence type="ECO:0000256" key="6">
    <source>
        <dbReference type="ARBA" id="ARBA00049738"/>
    </source>
</evidence>
<dbReference type="PANTHER" id="PTHR30250">
    <property type="entry name" value="PST FAMILY PREDICTED COLANIC ACID TRANSPORTER"/>
    <property type="match status" value="1"/>
</dbReference>
<feature type="transmembrane region" description="Helical" evidence="7">
    <location>
        <begin position="454"/>
        <end position="473"/>
    </location>
</feature>
<evidence type="ECO:0000256" key="3">
    <source>
        <dbReference type="ARBA" id="ARBA00022692"/>
    </source>
</evidence>
<evidence type="ECO:0000313" key="8">
    <source>
        <dbReference type="EMBL" id="BAF46984.1"/>
    </source>
</evidence>
<feature type="transmembrane region" description="Helical" evidence="7">
    <location>
        <begin position="125"/>
        <end position="145"/>
    </location>
</feature>
<feature type="transmembrane region" description="Helical" evidence="7">
    <location>
        <begin position="395"/>
        <end position="419"/>
    </location>
</feature>
<keyword evidence="3 7" id="KW-0812">Transmembrane</keyword>
<sequence>MHMQNNSILSRLLKDSTWSMISTFANKISFVIVGIIVARILGAEKFAIFAIIQSVVVMLANVFSQSITTATSKHIAEYIEFDKNKVGAGIVATLIFSMLFASTIFLCANFFPNEFSIYLLFHEDYLIFVSSTAGIIVLTLGLGWVQGVFSGFRNFKLNAAINLLYAGISVPFAYVLTSKYGISGAFYSVIISQSVTLIISTLFIFFILKKNHVRFIIKSSWRERGVITHVGLPVFLTGIIVAPITWYSNKLLSVLSDGLNQLAVFAASMQWSSIFTQVSVVLGAVLIPMLAANKDKNNELLDRINFYSSWLFTIICTVPLIIFVDLFVRIYGKFNLTSDFKVSVIFVLFSAILTSFKGGVARKIIILNLSWFSVLSNLGWAFIFVALTWKTKKYGAVGITGALFFSQFIHFIITIPYFLKRKIIDISMIFNIHVLTLIFVPMISIYVSFRIDSLILKAIACVVIMVFSVFKSIDLIKIRK</sequence>
<accession>A2V7Q4</accession>
<evidence type="ECO:0000256" key="7">
    <source>
        <dbReference type="SAM" id="Phobius"/>
    </source>
</evidence>
<feature type="transmembrane region" description="Helical" evidence="7">
    <location>
        <begin position="340"/>
        <end position="358"/>
    </location>
</feature>
<feature type="transmembrane region" description="Helical" evidence="7">
    <location>
        <begin position="304"/>
        <end position="328"/>
    </location>
</feature>
<dbReference type="EMBL" id="AB289645">
    <property type="protein sequence ID" value="BAF46984.1"/>
    <property type="molecule type" value="Genomic_DNA"/>
</dbReference>
<comment type="subcellular location">
    <subcellularLocation>
        <location evidence="1">Cell membrane</location>
        <topology evidence="1">Multi-pass membrane protein</topology>
    </subcellularLocation>
</comment>
<feature type="transmembrane region" description="Helical" evidence="7">
    <location>
        <begin position="182"/>
        <end position="208"/>
    </location>
</feature>
<feature type="transmembrane region" description="Helical" evidence="7">
    <location>
        <begin position="21"/>
        <end position="40"/>
    </location>
</feature>
<feature type="transmembrane region" description="Helical" evidence="7">
    <location>
        <begin position="46"/>
        <end position="64"/>
    </location>
</feature>
<evidence type="ECO:0000256" key="2">
    <source>
        <dbReference type="ARBA" id="ARBA00022475"/>
    </source>
</evidence>
<dbReference type="Pfam" id="PF01943">
    <property type="entry name" value="Polysacc_synt"/>
    <property type="match status" value="1"/>
</dbReference>
<dbReference type="AlphaFoldDB" id="A2V7Q4"/>
<dbReference type="GO" id="GO:0005886">
    <property type="term" value="C:plasma membrane"/>
    <property type="evidence" value="ECO:0007669"/>
    <property type="project" value="UniProtKB-SubCell"/>
</dbReference>
<keyword evidence="2" id="KW-1003">Cell membrane</keyword>
<reference evidence="8" key="2">
    <citation type="submission" date="2007-01" db="EMBL/GenBank/DDBJ databases">
        <title>Complete nucleotide sequences of Klebsiella pneumoniae serotype K5 capsular polysaccharides biosynthesis gene cluster, Statens Serum Institut (Denmark) serotype K5 reference strain.</title>
        <authorList>
            <person name="Fang C.T."/>
            <person name="Lai S.Y."/>
            <person name="Yi W.C."/>
        </authorList>
    </citation>
    <scope>NUCLEOTIDE SEQUENCE</scope>
    <source>
        <strain evidence="8">Kauffmann E5051</strain>
    </source>
</reference>
<keyword evidence="4 7" id="KW-1133">Transmembrane helix</keyword>
<feature type="transmembrane region" description="Helical" evidence="7">
    <location>
        <begin position="157"/>
        <end position="176"/>
    </location>
</feature>
<feature type="transmembrane region" description="Helical" evidence="7">
    <location>
        <begin position="426"/>
        <end position="448"/>
    </location>
</feature>
<reference evidence="8" key="1">
    <citation type="journal article" date="2007" name="Clin. Infect. Dis.">
        <title>Klebsiella pneumoniae genotype K1: an emerging pathogen that causes septic ocular or central nervous system complications from pyogenic liver abscess.</title>
        <authorList>
            <person name="Fang C.T."/>
            <person name="Lai S.Y."/>
            <person name="Yi W.C."/>
            <person name="Hsueh P.R."/>
            <person name="Liu K.L."/>
            <person name="Chang S.C."/>
        </authorList>
    </citation>
    <scope>NUCLEOTIDE SEQUENCE</scope>
    <source>
        <strain evidence="8">Kauffmann E5051</strain>
    </source>
</reference>
<evidence type="ECO:0000256" key="4">
    <source>
        <dbReference type="ARBA" id="ARBA00022989"/>
    </source>
</evidence>